<dbReference type="PANTHER" id="PTHR30383">
    <property type="entry name" value="THIOESTERASE 1/PROTEASE 1/LYSOPHOSPHOLIPASE L1"/>
    <property type="match status" value="1"/>
</dbReference>
<sequence length="238" mass="26344">MSAFMKHARTVHSWGGLCFLLASHPARNGRRRIVVEWYEPEVQELEQLNKSAPPPAGAVLFYGSSSLRLWTTLGEDMAPWTVVNRAFGGSTLAACVHFFDRLVIPCAPGSIVLYAGDNDLGDGRAPDDVVRSLRAMLARIDAALGSIPVAYMSIKPSPARWSLRDRIQRVNEAARALMEHRPSGYYIDVYTSMLGPDGRPRAELFDADGLHLSARGYQVWTHILRPYVAVLSGVQREP</sequence>
<dbReference type="KEGG" id="rca:Rcas_1746"/>
<evidence type="ECO:0000313" key="2">
    <source>
        <dbReference type="EMBL" id="ABU57838.1"/>
    </source>
</evidence>
<dbReference type="SUPFAM" id="SSF52266">
    <property type="entry name" value="SGNH hydrolase"/>
    <property type="match status" value="1"/>
</dbReference>
<dbReference type="Proteomes" id="UP000000263">
    <property type="component" value="Chromosome"/>
</dbReference>
<dbReference type="InterPro" id="IPR036514">
    <property type="entry name" value="SGNH_hydro_sf"/>
</dbReference>
<dbReference type="AlphaFoldDB" id="A7NK18"/>
<dbReference type="CDD" id="cd04502">
    <property type="entry name" value="SGNH_hydrolase_like_7"/>
    <property type="match status" value="1"/>
</dbReference>
<dbReference type="InterPro" id="IPR013830">
    <property type="entry name" value="SGNH_hydro"/>
</dbReference>
<evidence type="ECO:0000313" key="3">
    <source>
        <dbReference type="Proteomes" id="UP000000263"/>
    </source>
</evidence>
<dbReference type="eggNOG" id="COG2755">
    <property type="taxonomic scope" value="Bacteria"/>
</dbReference>
<name>A7NK18_ROSCS</name>
<dbReference type="GO" id="GO:0004622">
    <property type="term" value="F:phosphatidylcholine lysophospholipase activity"/>
    <property type="evidence" value="ECO:0007669"/>
    <property type="project" value="TreeGrafter"/>
</dbReference>
<keyword evidence="3" id="KW-1185">Reference proteome</keyword>
<feature type="domain" description="SGNH hydrolase-type esterase" evidence="1">
    <location>
        <begin position="72"/>
        <end position="219"/>
    </location>
</feature>
<dbReference type="Gene3D" id="3.40.50.1110">
    <property type="entry name" value="SGNH hydrolase"/>
    <property type="match status" value="1"/>
</dbReference>
<dbReference type="InterPro" id="IPR051532">
    <property type="entry name" value="Ester_Hydrolysis_Enzymes"/>
</dbReference>
<dbReference type="EMBL" id="CP000804">
    <property type="protein sequence ID" value="ABU57838.1"/>
    <property type="molecule type" value="Genomic_DNA"/>
</dbReference>
<dbReference type="PANTHER" id="PTHR30383:SF5">
    <property type="entry name" value="SGNH HYDROLASE-TYPE ESTERASE DOMAIN-CONTAINING PROTEIN"/>
    <property type="match status" value="1"/>
</dbReference>
<dbReference type="STRING" id="383372.Rcas_1746"/>
<protein>
    <submittedName>
        <fullName evidence="2">Lipolytic protein G-D-S-L family</fullName>
    </submittedName>
</protein>
<proteinExistence type="predicted"/>
<accession>A7NK18</accession>
<reference evidence="2 3" key="1">
    <citation type="submission" date="2007-08" db="EMBL/GenBank/DDBJ databases">
        <title>Complete sequence of Roseiflexus castenholzii DSM 13941.</title>
        <authorList>
            <consortium name="US DOE Joint Genome Institute"/>
            <person name="Copeland A."/>
            <person name="Lucas S."/>
            <person name="Lapidus A."/>
            <person name="Barry K."/>
            <person name="Glavina del Rio T."/>
            <person name="Dalin E."/>
            <person name="Tice H."/>
            <person name="Pitluck S."/>
            <person name="Thompson L.S."/>
            <person name="Brettin T."/>
            <person name="Bruce D."/>
            <person name="Detter J.C."/>
            <person name="Han C."/>
            <person name="Tapia R."/>
            <person name="Schmutz J."/>
            <person name="Larimer F."/>
            <person name="Land M."/>
            <person name="Hauser L."/>
            <person name="Kyrpides N."/>
            <person name="Mikhailova N."/>
            <person name="Bryant D.A."/>
            <person name="Hanada S."/>
            <person name="Tsukatani Y."/>
            <person name="Richardson P."/>
        </authorList>
    </citation>
    <scope>NUCLEOTIDE SEQUENCE [LARGE SCALE GENOMIC DNA]</scope>
    <source>
        <strain evidence="3">DSM 13941 / HLO8</strain>
    </source>
</reference>
<dbReference type="Pfam" id="PF13472">
    <property type="entry name" value="Lipase_GDSL_2"/>
    <property type="match status" value="1"/>
</dbReference>
<gene>
    <name evidence="2" type="ordered locus">Rcas_1746</name>
</gene>
<evidence type="ECO:0000259" key="1">
    <source>
        <dbReference type="Pfam" id="PF13472"/>
    </source>
</evidence>
<organism evidence="2 3">
    <name type="scientific">Roseiflexus castenholzii (strain DSM 13941 / HLO8)</name>
    <dbReference type="NCBI Taxonomy" id="383372"/>
    <lineage>
        <taxon>Bacteria</taxon>
        <taxon>Bacillati</taxon>
        <taxon>Chloroflexota</taxon>
        <taxon>Chloroflexia</taxon>
        <taxon>Chloroflexales</taxon>
        <taxon>Roseiflexineae</taxon>
        <taxon>Roseiflexaceae</taxon>
        <taxon>Roseiflexus</taxon>
    </lineage>
</organism>
<dbReference type="HOGENOM" id="CLU_051989_4_1_0"/>